<dbReference type="HOGENOM" id="CLU_1802291_0_0_10"/>
<evidence type="ECO:0000313" key="2">
    <source>
        <dbReference type="EMBL" id="EIY80644.1"/>
    </source>
</evidence>
<dbReference type="Pfam" id="PF20251">
    <property type="entry name" value="Big_14"/>
    <property type="match status" value="1"/>
</dbReference>
<evidence type="ECO:0000259" key="1">
    <source>
        <dbReference type="Pfam" id="PF20251"/>
    </source>
</evidence>
<dbReference type="PATRIC" id="fig|997891.3.peg.1228"/>
<evidence type="ECO:0000313" key="3">
    <source>
        <dbReference type="Proteomes" id="UP000004219"/>
    </source>
</evidence>
<keyword evidence="3" id="KW-1185">Reference proteome</keyword>
<dbReference type="InterPro" id="IPR046878">
    <property type="entry name" value="Big_14"/>
</dbReference>
<comment type="caution">
    <text evidence="2">The sequence shown here is derived from an EMBL/GenBank/DDBJ whole genome shotgun (WGS) entry which is preliminary data.</text>
</comment>
<organism evidence="2 3">
    <name type="scientific">Phocaeicola vulgatus CL09T03C04</name>
    <dbReference type="NCBI Taxonomy" id="997891"/>
    <lineage>
        <taxon>Bacteria</taxon>
        <taxon>Pseudomonadati</taxon>
        <taxon>Bacteroidota</taxon>
        <taxon>Bacteroidia</taxon>
        <taxon>Bacteroidales</taxon>
        <taxon>Bacteroidaceae</taxon>
        <taxon>Phocaeicola</taxon>
    </lineage>
</organism>
<accession>I9J2S0</accession>
<feature type="domain" description="Bacterial Ig-like" evidence="1">
    <location>
        <begin position="2"/>
        <end position="87"/>
    </location>
</feature>
<proteinExistence type="predicted"/>
<reference evidence="2 3" key="1">
    <citation type="submission" date="2012-02" db="EMBL/GenBank/DDBJ databases">
        <title>The Genome Sequence of Bacteroides vulgatus CL09T03C04.</title>
        <authorList>
            <consortium name="The Broad Institute Genome Sequencing Platform"/>
            <person name="Earl A."/>
            <person name="Ward D."/>
            <person name="Feldgarden M."/>
            <person name="Gevers D."/>
            <person name="Zitomersky N.L."/>
            <person name="Coyne M.J."/>
            <person name="Comstock L.E."/>
            <person name="Young S.K."/>
            <person name="Zeng Q."/>
            <person name="Gargeya S."/>
            <person name="Fitzgerald M."/>
            <person name="Haas B."/>
            <person name="Abouelleil A."/>
            <person name="Alvarado L."/>
            <person name="Arachchi H.M."/>
            <person name="Berlin A."/>
            <person name="Chapman S.B."/>
            <person name="Gearin G."/>
            <person name="Goldberg J."/>
            <person name="Griggs A."/>
            <person name="Gujja S."/>
            <person name="Hansen M."/>
            <person name="Heiman D."/>
            <person name="Howarth C."/>
            <person name="Larimer J."/>
            <person name="Lui A."/>
            <person name="MacDonald P.J.P."/>
            <person name="McCowen C."/>
            <person name="Montmayeur A."/>
            <person name="Murphy C."/>
            <person name="Neiman D."/>
            <person name="Pearson M."/>
            <person name="Priest M."/>
            <person name="Roberts A."/>
            <person name="Saif S."/>
            <person name="Shea T."/>
            <person name="Sisk P."/>
            <person name="Stolte C."/>
            <person name="Sykes S."/>
            <person name="Wortman J."/>
            <person name="Nusbaum C."/>
            <person name="Birren B."/>
        </authorList>
    </citation>
    <scope>NUCLEOTIDE SEQUENCE [LARGE SCALE GENOMIC DNA]</scope>
    <source>
        <strain evidence="2 3">CL09T03C04</strain>
    </source>
</reference>
<dbReference type="AlphaFoldDB" id="I9J2S0"/>
<dbReference type="EMBL" id="AGXZ01000009">
    <property type="protein sequence ID" value="EIY80644.1"/>
    <property type="molecule type" value="Genomic_DNA"/>
</dbReference>
<gene>
    <name evidence="2" type="ORF">HMPREF1058_01166</name>
</gene>
<dbReference type="Proteomes" id="UP000004219">
    <property type="component" value="Unassembled WGS sequence"/>
</dbReference>
<name>I9J2S0_PHOVU</name>
<sequence>MIIINHSHYEYDCGEGYSLTYYNKRQKKWEVLPTNPIRNDVLWIFLPDCPNHEQTIRLYTSEVPNRPGKYRIYKSFNGNTKVAYAEFEMVDKQGVEQIRKQIDVYWMNRRNNEKDTTAQNIRSTGIYDNDTIKVSLMNNSQYF</sequence>
<protein>
    <recommendedName>
        <fullName evidence="1">Bacterial Ig-like domain-containing protein</fullName>
    </recommendedName>
</protein>